<dbReference type="InterPro" id="IPR016181">
    <property type="entry name" value="Acyl_CoA_acyltransferase"/>
</dbReference>
<evidence type="ECO:0000313" key="5">
    <source>
        <dbReference type="EMBL" id="CAB5241007.1"/>
    </source>
</evidence>
<evidence type="ECO:0000256" key="2">
    <source>
        <dbReference type="ARBA" id="ARBA00022679"/>
    </source>
</evidence>
<dbReference type="FunFam" id="3.40.630.30:FF:000064">
    <property type="entry name" value="GNAT family acetyltransferase"/>
    <property type="match status" value="1"/>
</dbReference>
<keyword evidence="2" id="KW-0808">Transferase</keyword>
<dbReference type="PROSITE" id="PS51186">
    <property type="entry name" value="GNAT"/>
    <property type="match status" value="1"/>
</dbReference>
<feature type="domain" description="N-acetyltransferase" evidence="4">
    <location>
        <begin position="9"/>
        <end position="160"/>
    </location>
</feature>
<protein>
    <submittedName>
        <fullName evidence="5">Unannotated protein</fullName>
    </submittedName>
</protein>
<proteinExistence type="inferred from homology"/>
<name>A0A6J7XYG5_9ZZZZ</name>
<dbReference type="InterPro" id="IPR051016">
    <property type="entry name" value="Diverse_Substrate_AcTransf"/>
</dbReference>
<dbReference type="AlphaFoldDB" id="A0A6J7XYG5"/>
<dbReference type="Gene3D" id="3.40.630.30">
    <property type="match status" value="1"/>
</dbReference>
<dbReference type="EMBL" id="CAFBSG010000023">
    <property type="protein sequence ID" value="CAB5241007.1"/>
    <property type="molecule type" value="Genomic_DNA"/>
</dbReference>
<dbReference type="Pfam" id="PF00583">
    <property type="entry name" value="Acetyltransf_1"/>
    <property type="match status" value="1"/>
</dbReference>
<dbReference type="SUPFAM" id="SSF55729">
    <property type="entry name" value="Acyl-CoA N-acyltransferases (Nat)"/>
    <property type="match status" value="1"/>
</dbReference>
<keyword evidence="3" id="KW-0012">Acyltransferase</keyword>
<evidence type="ECO:0000256" key="3">
    <source>
        <dbReference type="ARBA" id="ARBA00023315"/>
    </source>
</evidence>
<dbReference type="PANTHER" id="PTHR10545">
    <property type="entry name" value="DIAMINE N-ACETYLTRANSFERASE"/>
    <property type="match status" value="1"/>
</dbReference>
<dbReference type="GO" id="GO:0008080">
    <property type="term" value="F:N-acetyltransferase activity"/>
    <property type="evidence" value="ECO:0007669"/>
    <property type="project" value="TreeGrafter"/>
</dbReference>
<organism evidence="5">
    <name type="scientific">freshwater metagenome</name>
    <dbReference type="NCBI Taxonomy" id="449393"/>
    <lineage>
        <taxon>unclassified sequences</taxon>
        <taxon>metagenomes</taxon>
        <taxon>ecological metagenomes</taxon>
    </lineage>
</organism>
<evidence type="ECO:0000259" key="4">
    <source>
        <dbReference type="PROSITE" id="PS51186"/>
    </source>
</evidence>
<dbReference type="CDD" id="cd04301">
    <property type="entry name" value="NAT_SF"/>
    <property type="match status" value="1"/>
</dbReference>
<dbReference type="PANTHER" id="PTHR10545:SF29">
    <property type="entry name" value="GH14572P-RELATED"/>
    <property type="match status" value="1"/>
</dbReference>
<reference evidence="5" key="1">
    <citation type="submission" date="2020-05" db="EMBL/GenBank/DDBJ databases">
        <authorList>
            <person name="Chiriac C."/>
            <person name="Salcher M."/>
            <person name="Ghai R."/>
            <person name="Kavagutti S V."/>
        </authorList>
    </citation>
    <scope>NUCLEOTIDE SEQUENCE</scope>
</reference>
<evidence type="ECO:0000256" key="1">
    <source>
        <dbReference type="ARBA" id="ARBA00008694"/>
    </source>
</evidence>
<gene>
    <name evidence="5" type="ORF">UFOPK3554_01181</name>
</gene>
<accession>A0A6J7XYG5</accession>
<sequence length="164" mass="18841">MGIGYDWGMSIRDARIEDVPQILQLIHDLALYEKAPEEVHATVADLEQALFSDTPHVFAHVVEVDEKVIGIAIWFLNYSTWQGKHGIYLEDLYIDPQYRGQGYGLLMLKHLAKICVDRGYGRFQWWVLDWNSPSIEFYKSQGAVAMDEWTVYRVSGSDLDKLGS</sequence>
<comment type="similarity">
    <text evidence="1">Belongs to the acetyltransferase family.</text>
</comment>
<dbReference type="InterPro" id="IPR000182">
    <property type="entry name" value="GNAT_dom"/>
</dbReference>